<evidence type="ECO:0000256" key="2">
    <source>
        <dbReference type="ARBA" id="ARBA00023015"/>
    </source>
</evidence>
<dbReference type="Pfam" id="PF00126">
    <property type="entry name" value="HTH_1"/>
    <property type="match status" value="1"/>
</dbReference>
<dbReference type="Proteomes" id="UP000286997">
    <property type="component" value="Unassembled WGS sequence"/>
</dbReference>
<evidence type="ECO:0000256" key="1">
    <source>
        <dbReference type="ARBA" id="ARBA00009437"/>
    </source>
</evidence>
<dbReference type="Gene3D" id="1.10.10.10">
    <property type="entry name" value="Winged helix-like DNA-binding domain superfamily/Winged helix DNA-binding domain"/>
    <property type="match status" value="1"/>
</dbReference>
<dbReference type="EMBL" id="SACP01000044">
    <property type="protein sequence ID" value="RVU13239.1"/>
    <property type="molecule type" value="Genomic_DNA"/>
</dbReference>
<dbReference type="InterPro" id="IPR005119">
    <property type="entry name" value="LysR_subst-bd"/>
</dbReference>
<dbReference type="GO" id="GO:0003700">
    <property type="term" value="F:DNA-binding transcription factor activity"/>
    <property type="evidence" value="ECO:0007669"/>
    <property type="project" value="InterPro"/>
</dbReference>
<name>A0A3S3U191_9HYPH</name>
<dbReference type="SUPFAM" id="SSF46785">
    <property type="entry name" value="Winged helix' DNA-binding domain"/>
    <property type="match status" value="1"/>
</dbReference>
<dbReference type="PANTHER" id="PTHR30419:SF8">
    <property type="entry name" value="NITROGEN ASSIMILATION TRANSCRIPTIONAL ACTIVATOR-RELATED"/>
    <property type="match status" value="1"/>
</dbReference>
<keyword evidence="2" id="KW-0805">Transcription regulation</keyword>
<dbReference type="Pfam" id="PF03466">
    <property type="entry name" value="LysR_substrate"/>
    <property type="match status" value="1"/>
</dbReference>
<dbReference type="InterPro" id="IPR050950">
    <property type="entry name" value="HTH-type_LysR_regulators"/>
</dbReference>
<dbReference type="InterPro" id="IPR000847">
    <property type="entry name" value="LysR_HTH_N"/>
</dbReference>
<proteinExistence type="inferred from homology"/>
<dbReference type="OrthoDB" id="5297263at2"/>
<accession>A0A3S3U191</accession>
<comment type="caution">
    <text evidence="6">The sequence shown here is derived from an EMBL/GenBank/DDBJ whole genome shotgun (WGS) entry which is preliminary data.</text>
</comment>
<dbReference type="RefSeq" id="WP_127733881.1">
    <property type="nucleotide sequence ID" value="NZ_SACP01000044.1"/>
</dbReference>
<dbReference type="SUPFAM" id="SSF53850">
    <property type="entry name" value="Periplasmic binding protein-like II"/>
    <property type="match status" value="1"/>
</dbReference>
<dbReference type="AlphaFoldDB" id="A0A3S3U191"/>
<dbReference type="GO" id="GO:0003677">
    <property type="term" value="F:DNA binding"/>
    <property type="evidence" value="ECO:0007669"/>
    <property type="project" value="UniProtKB-KW"/>
</dbReference>
<dbReference type="PROSITE" id="PS51257">
    <property type="entry name" value="PROKAR_LIPOPROTEIN"/>
    <property type="match status" value="1"/>
</dbReference>
<protein>
    <submittedName>
        <fullName evidence="6">LysR family transcriptional regulator</fullName>
    </submittedName>
</protein>
<dbReference type="PANTHER" id="PTHR30419">
    <property type="entry name" value="HTH-TYPE TRANSCRIPTIONAL REGULATOR YBHD"/>
    <property type="match status" value="1"/>
</dbReference>
<keyword evidence="4" id="KW-0804">Transcription</keyword>
<dbReference type="InterPro" id="IPR036390">
    <property type="entry name" value="WH_DNA-bd_sf"/>
</dbReference>
<dbReference type="PROSITE" id="PS50931">
    <property type="entry name" value="HTH_LYSR"/>
    <property type="match status" value="1"/>
</dbReference>
<comment type="similarity">
    <text evidence="1">Belongs to the LysR transcriptional regulatory family.</text>
</comment>
<reference evidence="6 7" key="1">
    <citation type="submission" date="2019-01" db="EMBL/GenBank/DDBJ databases">
        <authorList>
            <person name="Chen W.-M."/>
        </authorList>
    </citation>
    <scope>NUCLEOTIDE SEQUENCE [LARGE SCALE GENOMIC DNA]</scope>
    <source>
        <strain evidence="6 7">TER-1</strain>
    </source>
</reference>
<evidence type="ECO:0000256" key="3">
    <source>
        <dbReference type="ARBA" id="ARBA00023125"/>
    </source>
</evidence>
<evidence type="ECO:0000313" key="7">
    <source>
        <dbReference type="Proteomes" id="UP000286997"/>
    </source>
</evidence>
<evidence type="ECO:0000256" key="4">
    <source>
        <dbReference type="ARBA" id="ARBA00023163"/>
    </source>
</evidence>
<evidence type="ECO:0000259" key="5">
    <source>
        <dbReference type="PROSITE" id="PS50931"/>
    </source>
</evidence>
<sequence length="316" mass="33950">MHSLDERCLSYLAAAVSCGSVRAAADKLDINASAVSRQLAQMEEELATPLIERHSRGVRPTEAGLMLLDYHRRQRADRDDTLAKLGELKDLQRGHIDVVLGEGFVGELMSGLLQGFWARHPDLTMTLDLAATNDVVRTVIEDEAHLGLVYNPPPEPRLRAHARVRHPIRVVTRAEHPLAAQPGPLRLRDLAPYRLGLMHPAYGIRQIIAGAEQAEGVRLTAALTTSSISVLKHFVSAADGVTLLPAFCAAEEIAADRLAAHALAHPSLNAVEARVVTRLGRQLPAAAGRLLKHLCGGMAPGRSPAEAGMPAVHAAP</sequence>
<dbReference type="InterPro" id="IPR036388">
    <property type="entry name" value="WH-like_DNA-bd_sf"/>
</dbReference>
<evidence type="ECO:0000313" key="6">
    <source>
        <dbReference type="EMBL" id="RVU13239.1"/>
    </source>
</evidence>
<organism evidence="6 7">
    <name type="scientific">Methylobacterium oryzihabitans</name>
    <dbReference type="NCBI Taxonomy" id="2499852"/>
    <lineage>
        <taxon>Bacteria</taxon>
        <taxon>Pseudomonadati</taxon>
        <taxon>Pseudomonadota</taxon>
        <taxon>Alphaproteobacteria</taxon>
        <taxon>Hyphomicrobiales</taxon>
        <taxon>Methylobacteriaceae</taxon>
        <taxon>Methylobacterium</taxon>
    </lineage>
</organism>
<gene>
    <name evidence="6" type="ORF">EOE48_26480</name>
</gene>
<feature type="domain" description="HTH lysR-type" evidence="5">
    <location>
        <begin position="4"/>
        <end position="61"/>
    </location>
</feature>
<keyword evidence="7" id="KW-1185">Reference proteome</keyword>
<keyword evidence="3" id="KW-0238">DNA-binding</keyword>
<dbReference type="GO" id="GO:0005829">
    <property type="term" value="C:cytosol"/>
    <property type="evidence" value="ECO:0007669"/>
    <property type="project" value="TreeGrafter"/>
</dbReference>
<dbReference type="Gene3D" id="3.40.190.290">
    <property type="match status" value="1"/>
</dbReference>